<accession>A0A0B2PRU1</accession>
<reference evidence="2" key="1">
    <citation type="submission" date="2014-07" db="EMBL/GenBank/DDBJ databases">
        <title>Identification of a novel salt tolerance gene in wild soybean by whole-genome sequencing.</title>
        <authorList>
            <person name="Lam H.-M."/>
            <person name="Qi X."/>
            <person name="Li M.-W."/>
            <person name="Liu X."/>
            <person name="Xie M."/>
            <person name="Ni M."/>
            <person name="Xu X."/>
        </authorList>
    </citation>
    <scope>NUCLEOTIDE SEQUENCE [LARGE SCALE GENOMIC DNA]</scope>
    <source>
        <tissue evidence="2">Root</tissue>
    </source>
</reference>
<feature type="compositionally biased region" description="Basic and acidic residues" evidence="1">
    <location>
        <begin position="7"/>
        <end position="16"/>
    </location>
</feature>
<dbReference type="EMBL" id="KN664397">
    <property type="protein sequence ID" value="KHN10488.1"/>
    <property type="molecule type" value="Genomic_DNA"/>
</dbReference>
<name>A0A0B2PRU1_GLYSO</name>
<sequence>MSPSSADHGENHHFPLEEINGLSNGHTKMSAPSIVSSSAMRCIVDAIPSKEWEKLQRILVASAKDFSIGAGLKGGLTLFAILARLHVKSRQDNEVEGSGSRGGCRVVDATNRVRGSAHEFGHLHSHACNYFGIPLWD</sequence>
<dbReference type="AlphaFoldDB" id="A0A0B2PRU1"/>
<organism evidence="2">
    <name type="scientific">Glycine soja</name>
    <name type="common">Wild soybean</name>
    <dbReference type="NCBI Taxonomy" id="3848"/>
    <lineage>
        <taxon>Eukaryota</taxon>
        <taxon>Viridiplantae</taxon>
        <taxon>Streptophyta</taxon>
        <taxon>Embryophyta</taxon>
        <taxon>Tracheophyta</taxon>
        <taxon>Spermatophyta</taxon>
        <taxon>Magnoliopsida</taxon>
        <taxon>eudicotyledons</taxon>
        <taxon>Gunneridae</taxon>
        <taxon>Pentapetalae</taxon>
        <taxon>rosids</taxon>
        <taxon>fabids</taxon>
        <taxon>Fabales</taxon>
        <taxon>Fabaceae</taxon>
        <taxon>Papilionoideae</taxon>
        <taxon>50 kb inversion clade</taxon>
        <taxon>NPAAA clade</taxon>
        <taxon>indigoferoid/millettioid clade</taxon>
        <taxon>Phaseoleae</taxon>
        <taxon>Glycine</taxon>
        <taxon>Glycine subgen. Soja</taxon>
    </lineage>
</organism>
<feature type="region of interest" description="Disordered" evidence="1">
    <location>
        <begin position="1"/>
        <end position="22"/>
    </location>
</feature>
<proteinExistence type="predicted"/>
<protein>
    <submittedName>
        <fullName evidence="2">Uncharacterized protein</fullName>
    </submittedName>
</protein>
<evidence type="ECO:0000313" key="2">
    <source>
        <dbReference type="EMBL" id="KHN10488.1"/>
    </source>
</evidence>
<gene>
    <name evidence="2" type="ORF">glysoja_035368</name>
</gene>
<dbReference type="Proteomes" id="UP000053555">
    <property type="component" value="Unassembled WGS sequence"/>
</dbReference>
<evidence type="ECO:0000256" key="1">
    <source>
        <dbReference type="SAM" id="MobiDB-lite"/>
    </source>
</evidence>